<evidence type="ECO:0000313" key="2">
    <source>
        <dbReference type="Proteomes" id="UP000032503"/>
    </source>
</evidence>
<dbReference type="Pfam" id="PF08002">
    <property type="entry name" value="DUF1697"/>
    <property type="match status" value="1"/>
</dbReference>
<evidence type="ECO:0008006" key="3">
    <source>
        <dbReference type="Google" id="ProtNLM"/>
    </source>
</evidence>
<reference evidence="1 2" key="1">
    <citation type="journal article" date="2001" name="Int. J. Syst. Evol. Microbiol.">
        <title>Agreia bicolorata gen. nov., sp. nov., to accommodate actinobacteria isolated from narrow reed grass infected by the nematode Heteroanguina graminophila.</title>
        <authorList>
            <person name="Evtushenko L.I."/>
            <person name="Dorofeeva L.V."/>
            <person name="Dobrovolskaya T.G."/>
            <person name="Streshinskaya G.M."/>
            <person name="Subbotin S.A."/>
            <person name="Tiedje J.M."/>
        </authorList>
    </citation>
    <scope>NUCLEOTIDE SEQUENCE [LARGE SCALE GENOMIC DNA]</scope>
    <source>
        <strain evidence="1 2">VKM Ac-1804</strain>
    </source>
</reference>
<dbReference type="InterPro" id="IPR012545">
    <property type="entry name" value="DUF1697"/>
</dbReference>
<keyword evidence="2" id="KW-1185">Reference proteome</keyword>
<dbReference type="PANTHER" id="PTHR36439:SF1">
    <property type="entry name" value="DUF1697 DOMAIN-CONTAINING PROTEIN"/>
    <property type="match status" value="1"/>
</dbReference>
<dbReference type="PANTHER" id="PTHR36439">
    <property type="entry name" value="BLL4334 PROTEIN"/>
    <property type="match status" value="1"/>
</dbReference>
<accession>A0ABR5CCN5</accession>
<dbReference type="Proteomes" id="UP000032503">
    <property type="component" value="Unassembled WGS sequence"/>
</dbReference>
<dbReference type="SUPFAM" id="SSF160379">
    <property type="entry name" value="SP0830-like"/>
    <property type="match status" value="1"/>
</dbReference>
<comment type="caution">
    <text evidence="1">The sequence shown here is derived from an EMBL/GenBank/DDBJ whole genome shotgun (WGS) entry which is preliminary data.</text>
</comment>
<dbReference type="EMBL" id="JYFC01000007">
    <property type="protein sequence ID" value="KJC63354.1"/>
    <property type="molecule type" value="Genomic_DNA"/>
</dbReference>
<gene>
    <name evidence="1" type="ORF">TZ00_14750</name>
</gene>
<evidence type="ECO:0000313" key="1">
    <source>
        <dbReference type="EMBL" id="KJC63354.1"/>
    </source>
</evidence>
<dbReference type="Gene3D" id="3.30.70.1280">
    <property type="entry name" value="SP0830-like domains"/>
    <property type="match status" value="1"/>
</dbReference>
<dbReference type="RefSeq" id="WP_044442862.1">
    <property type="nucleotide sequence ID" value="NZ_JYFC01000007.1"/>
</dbReference>
<dbReference type="PIRSF" id="PIRSF008502">
    <property type="entry name" value="UCP008502"/>
    <property type="match status" value="1"/>
</dbReference>
<proteinExistence type="predicted"/>
<sequence>MTTYVALVRGINVGTSTLVPMPDFQRVLEQAGFTNVKTLLRSGNAVFDSATSLSAGDIVDLEKRFAEVTGVSARFVVLEGSEFVGVVQENPLVDVSDDPSRLLISFLPDAAPPASTLVFPDADGLLPEIISLGSRAVYAWCPHGVSKSAIPLAFWKQFGLAATTRNANTANKLVSLVLPRLEG</sequence>
<organism evidence="1 2">
    <name type="scientific">Agreia bicolorata</name>
    <dbReference type="NCBI Taxonomy" id="110935"/>
    <lineage>
        <taxon>Bacteria</taxon>
        <taxon>Bacillati</taxon>
        <taxon>Actinomycetota</taxon>
        <taxon>Actinomycetes</taxon>
        <taxon>Micrococcales</taxon>
        <taxon>Microbacteriaceae</taxon>
        <taxon>Agreia</taxon>
    </lineage>
</organism>
<name>A0ABR5CCN5_9MICO</name>
<protein>
    <recommendedName>
        <fullName evidence="3">DUF1697 domain-containing protein</fullName>
    </recommendedName>
</protein>